<protein>
    <submittedName>
        <fullName evidence="1">Uncharacterized protein</fullName>
    </submittedName>
</protein>
<comment type="caution">
    <text evidence="1">The sequence shown here is derived from an EMBL/GenBank/DDBJ whole genome shotgun (WGS) entry which is preliminary data.</text>
</comment>
<name>A0A9W9B282_9HYPO</name>
<proteinExistence type="predicted"/>
<sequence>MGTLQEVAVTLARDGNTDKVRTIAAMISNGAEQAEYFRHMLEKKPSARPFPTTSVAPFFISAISTFTILGSCPFPASINITTFSPFNLVGIGMIKQKDQTLTFETGLDGVVSGTKYFNNTDGCGCMAVLRWWGDLSA</sequence>
<dbReference type="EMBL" id="JAOPEN010000008">
    <property type="protein sequence ID" value="KAJ4854142.1"/>
    <property type="molecule type" value="Genomic_DNA"/>
</dbReference>
<organism evidence="1 2">
    <name type="scientific">Trichoderma breve</name>
    <dbReference type="NCBI Taxonomy" id="2034170"/>
    <lineage>
        <taxon>Eukaryota</taxon>
        <taxon>Fungi</taxon>
        <taxon>Dikarya</taxon>
        <taxon>Ascomycota</taxon>
        <taxon>Pezizomycotina</taxon>
        <taxon>Sordariomycetes</taxon>
        <taxon>Hypocreomycetidae</taxon>
        <taxon>Hypocreales</taxon>
        <taxon>Hypocreaceae</taxon>
        <taxon>Trichoderma</taxon>
    </lineage>
</organism>
<dbReference type="Proteomes" id="UP001140511">
    <property type="component" value="Unassembled WGS sequence"/>
</dbReference>
<gene>
    <name evidence="1" type="ORF">T069G_11121</name>
</gene>
<reference evidence="1" key="1">
    <citation type="submission" date="2022-09" db="EMBL/GenBank/DDBJ databases">
        <title>Chromosome-level assembly of Trichoderma breve T069, a fungus used in development of biopesticide product.</title>
        <authorList>
            <person name="Lin R."/>
            <person name="Liu T."/>
        </authorList>
    </citation>
    <scope>NUCLEOTIDE SEQUENCE</scope>
    <source>
        <strain evidence="1">T069</strain>
    </source>
</reference>
<evidence type="ECO:0000313" key="1">
    <source>
        <dbReference type="EMBL" id="KAJ4854142.1"/>
    </source>
</evidence>
<dbReference type="AlphaFoldDB" id="A0A9W9B282"/>
<evidence type="ECO:0000313" key="2">
    <source>
        <dbReference type="Proteomes" id="UP001140511"/>
    </source>
</evidence>
<accession>A0A9W9B282</accession>
<keyword evidence="2" id="KW-1185">Reference proteome</keyword>